<dbReference type="InterPro" id="IPR051450">
    <property type="entry name" value="Gfo/Idh/MocA_Oxidoreductases"/>
</dbReference>
<dbReference type="Pfam" id="PF01408">
    <property type="entry name" value="GFO_IDH_MocA"/>
    <property type="match status" value="1"/>
</dbReference>
<dbReference type="Gene3D" id="3.40.50.720">
    <property type="entry name" value="NAD(P)-binding Rossmann-like Domain"/>
    <property type="match status" value="1"/>
</dbReference>
<gene>
    <name evidence="3" type="ORF">HDA39_008124</name>
</gene>
<accession>A0A7W9JGH5</accession>
<dbReference type="SUPFAM" id="SSF55347">
    <property type="entry name" value="Glyceraldehyde-3-phosphate dehydrogenase-like, C-terminal domain"/>
    <property type="match status" value="1"/>
</dbReference>
<dbReference type="EMBL" id="JACHMY010000001">
    <property type="protein sequence ID" value="MBB5841390.1"/>
    <property type="molecule type" value="Genomic_DNA"/>
</dbReference>
<evidence type="ECO:0000259" key="1">
    <source>
        <dbReference type="Pfam" id="PF01408"/>
    </source>
</evidence>
<sequence length="325" mass="34068">MIRLALAGTAHPHVDYVLSELPHQPDVELVGVSEPDPAAAARYAAGLGVPVYASHEELPDVDVIAVCGEYGARADVVVAALHRGAHVLADKPLCTTLADLDRITAAAQAADRTVSVMFEKRGYPVTVAARQLVADGILGDLALVASTGPHKLNYASRPDWFFDRARYGGILGDLAVHDIDLVLALSGASAGTVAGRAGNCSLPDRPGFSDNGAVLLGAGAVTATIEAHWMWPAASAYHGHYRMRLTGTAGTAELDWARGTLDVVTHDRDVWSPALGRPVRPAEEFLTALAEGRRPEVGTAESLAATRIALLAQLSADTGGEPQTW</sequence>
<dbReference type="SUPFAM" id="SSF51735">
    <property type="entry name" value="NAD(P)-binding Rossmann-fold domains"/>
    <property type="match status" value="1"/>
</dbReference>
<dbReference type="InterPro" id="IPR000683">
    <property type="entry name" value="Gfo/Idh/MocA-like_OxRdtase_N"/>
</dbReference>
<dbReference type="Pfam" id="PF22725">
    <property type="entry name" value="GFO_IDH_MocA_C3"/>
    <property type="match status" value="1"/>
</dbReference>
<dbReference type="GO" id="GO:0000166">
    <property type="term" value="F:nucleotide binding"/>
    <property type="evidence" value="ECO:0007669"/>
    <property type="project" value="InterPro"/>
</dbReference>
<feature type="domain" description="Gfo/Idh/MocA-like oxidoreductase N-terminal" evidence="1">
    <location>
        <begin position="21"/>
        <end position="117"/>
    </location>
</feature>
<dbReference type="Proteomes" id="UP000549971">
    <property type="component" value="Unassembled WGS sequence"/>
</dbReference>
<dbReference type="AlphaFoldDB" id="A0A7W9JGH5"/>
<evidence type="ECO:0000313" key="4">
    <source>
        <dbReference type="Proteomes" id="UP000549971"/>
    </source>
</evidence>
<name>A0A7W9JGH5_9ACTN</name>
<keyword evidence="4" id="KW-1185">Reference proteome</keyword>
<dbReference type="Gene3D" id="3.30.360.10">
    <property type="entry name" value="Dihydrodipicolinate Reductase, domain 2"/>
    <property type="match status" value="1"/>
</dbReference>
<protein>
    <submittedName>
        <fullName evidence="3">Putative dehydrogenase</fullName>
    </submittedName>
</protein>
<dbReference type="PANTHER" id="PTHR43377">
    <property type="entry name" value="BILIVERDIN REDUCTASE A"/>
    <property type="match status" value="1"/>
</dbReference>
<reference evidence="3 4" key="1">
    <citation type="submission" date="2020-08" db="EMBL/GenBank/DDBJ databases">
        <title>Sequencing the genomes of 1000 actinobacteria strains.</title>
        <authorList>
            <person name="Klenk H.-P."/>
        </authorList>
    </citation>
    <scope>NUCLEOTIDE SEQUENCE [LARGE SCALE GENOMIC DNA]</scope>
    <source>
        <strain evidence="3 4">DSM 28967</strain>
    </source>
</reference>
<dbReference type="RefSeq" id="WP_184804640.1">
    <property type="nucleotide sequence ID" value="NZ_JACHMY010000001.1"/>
</dbReference>
<dbReference type="InterPro" id="IPR055170">
    <property type="entry name" value="GFO_IDH_MocA-like_dom"/>
</dbReference>
<evidence type="ECO:0000259" key="2">
    <source>
        <dbReference type="Pfam" id="PF22725"/>
    </source>
</evidence>
<proteinExistence type="predicted"/>
<organism evidence="3 4">
    <name type="scientific">Kribbella italica</name>
    <dbReference type="NCBI Taxonomy" id="1540520"/>
    <lineage>
        <taxon>Bacteria</taxon>
        <taxon>Bacillati</taxon>
        <taxon>Actinomycetota</taxon>
        <taxon>Actinomycetes</taxon>
        <taxon>Propionibacteriales</taxon>
        <taxon>Kribbellaceae</taxon>
        <taxon>Kribbella</taxon>
    </lineage>
</organism>
<evidence type="ECO:0000313" key="3">
    <source>
        <dbReference type="EMBL" id="MBB5841390.1"/>
    </source>
</evidence>
<dbReference type="PANTHER" id="PTHR43377:SF1">
    <property type="entry name" value="BILIVERDIN REDUCTASE A"/>
    <property type="match status" value="1"/>
</dbReference>
<comment type="caution">
    <text evidence="3">The sequence shown here is derived from an EMBL/GenBank/DDBJ whole genome shotgun (WGS) entry which is preliminary data.</text>
</comment>
<feature type="domain" description="GFO/IDH/MocA-like oxidoreductase" evidence="2">
    <location>
        <begin position="128"/>
        <end position="253"/>
    </location>
</feature>
<dbReference type="InterPro" id="IPR036291">
    <property type="entry name" value="NAD(P)-bd_dom_sf"/>
</dbReference>